<evidence type="ECO:0000313" key="3">
    <source>
        <dbReference type="EMBL" id="KAK7849995.1"/>
    </source>
</evidence>
<reference evidence="3 4" key="1">
    <citation type="journal article" date="2018" name="Sci. Data">
        <title>The draft genome sequence of cork oak.</title>
        <authorList>
            <person name="Ramos A.M."/>
            <person name="Usie A."/>
            <person name="Barbosa P."/>
            <person name="Barros P.M."/>
            <person name="Capote T."/>
            <person name="Chaves I."/>
            <person name="Simoes F."/>
            <person name="Abreu I."/>
            <person name="Carrasquinho I."/>
            <person name="Faro C."/>
            <person name="Guimaraes J.B."/>
            <person name="Mendonca D."/>
            <person name="Nobrega F."/>
            <person name="Rodrigues L."/>
            <person name="Saibo N.J.M."/>
            <person name="Varela M.C."/>
            <person name="Egas C."/>
            <person name="Matos J."/>
            <person name="Miguel C.M."/>
            <person name="Oliveira M.M."/>
            <person name="Ricardo C.P."/>
            <person name="Goncalves S."/>
        </authorList>
    </citation>
    <scope>NUCLEOTIDE SEQUENCE [LARGE SCALE GENOMIC DNA]</scope>
    <source>
        <strain evidence="4">cv. HL8</strain>
    </source>
</reference>
<comment type="similarity">
    <text evidence="1">Belongs to the serpin family.</text>
</comment>
<dbReference type="SUPFAM" id="SSF56574">
    <property type="entry name" value="Serpins"/>
    <property type="match status" value="1"/>
</dbReference>
<dbReference type="Pfam" id="PF00079">
    <property type="entry name" value="Serpin"/>
    <property type="match status" value="1"/>
</dbReference>
<dbReference type="Proteomes" id="UP000237347">
    <property type="component" value="Unassembled WGS sequence"/>
</dbReference>
<feature type="domain" description="Serpin" evidence="2">
    <location>
        <begin position="10"/>
        <end position="110"/>
    </location>
</feature>
<proteinExistence type="inferred from homology"/>
<dbReference type="InterPro" id="IPR023796">
    <property type="entry name" value="Serpin_dom"/>
</dbReference>
<organism evidence="3 4">
    <name type="scientific">Quercus suber</name>
    <name type="common">Cork oak</name>
    <dbReference type="NCBI Taxonomy" id="58331"/>
    <lineage>
        <taxon>Eukaryota</taxon>
        <taxon>Viridiplantae</taxon>
        <taxon>Streptophyta</taxon>
        <taxon>Embryophyta</taxon>
        <taxon>Tracheophyta</taxon>
        <taxon>Spermatophyta</taxon>
        <taxon>Magnoliopsida</taxon>
        <taxon>eudicotyledons</taxon>
        <taxon>Gunneridae</taxon>
        <taxon>Pentapetalae</taxon>
        <taxon>rosids</taxon>
        <taxon>fabids</taxon>
        <taxon>Fagales</taxon>
        <taxon>Fagaceae</taxon>
        <taxon>Quercus</taxon>
    </lineage>
</organism>
<comment type="caution">
    <text evidence="3">The sequence shown here is derived from an EMBL/GenBank/DDBJ whole genome shotgun (WGS) entry which is preliminary data.</text>
</comment>
<evidence type="ECO:0000259" key="2">
    <source>
        <dbReference type="Pfam" id="PF00079"/>
    </source>
</evidence>
<gene>
    <name evidence="3" type="ORF">CFP56_001760</name>
</gene>
<dbReference type="Gene3D" id="3.30.497.10">
    <property type="entry name" value="Antithrombin, subunit I, domain 2"/>
    <property type="match status" value="1"/>
</dbReference>
<accession>A0AAW0LEM5</accession>
<dbReference type="AlphaFoldDB" id="A0AAW0LEM5"/>
<evidence type="ECO:0000313" key="4">
    <source>
        <dbReference type="Proteomes" id="UP000237347"/>
    </source>
</evidence>
<dbReference type="InterPro" id="IPR042178">
    <property type="entry name" value="Serpin_sf_1"/>
</dbReference>
<dbReference type="InterPro" id="IPR036186">
    <property type="entry name" value="Serpin_sf"/>
</dbReference>
<keyword evidence="4" id="KW-1185">Reference proteome</keyword>
<dbReference type="EMBL" id="PKMF04000106">
    <property type="protein sequence ID" value="KAK7849995.1"/>
    <property type="molecule type" value="Genomic_DNA"/>
</dbReference>
<evidence type="ECO:0000256" key="1">
    <source>
        <dbReference type="ARBA" id="ARBA00009500"/>
    </source>
</evidence>
<protein>
    <submittedName>
        <fullName evidence="3">Serpin-zx</fullName>
    </submittedName>
</protein>
<name>A0AAW0LEM5_QUESU</name>
<sequence>MELLGLKKHLILSLFATGSRGHTREQLLLLLKSTSIEEIDSLSSQIVASASLYEGHNNFNGGPILSIVNGAWVDQGFILKPSFAGIVRGLDKAQVQEVDFQNKILTINNYKNRGLLYLIYVLASQLLLELPVRSGLIAKTLYQNKKSVTGLVHSDSALHNFS</sequence>